<evidence type="ECO:0000313" key="1">
    <source>
        <dbReference type="EMBL" id="KAI0048466.1"/>
    </source>
</evidence>
<evidence type="ECO:0000313" key="2">
    <source>
        <dbReference type="Proteomes" id="UP000814033"/>
    </source>
</evidence>
<dbReference type="EMBL" id="MU275886">
    <property type="protein sequence ID" value="KAI0048466.1"/>
    <property type="molecule type" value="Genomic_DNA"/>
</dbReference>
<comment type="caution">
    <text evidence="1">The sequence shown here is derived from an EMBL/GenBank/DDBJ whole genome shotgun (WGS) entry which is preliminary data.</text>
</comment>
<sequence length="389" mass="42942">MPSSHEVYSEQMRTKHNGYALWRPQRPRQQPPVSVGDVGYLRDGGFVRLFNIHLAEDDPCQGELPEGFEQMIQLPDRIIEYDLRSGYIYSNAVRAISAGVQLSTGDVTFSTSKTRGAVLALPFDGRIVNCHSHEKYRKYMERHFDNWMALTKRIGLGLKDDEIVLVNGCDLAPSWAVAAFVDTKHEARLTFSGSSIAAGLSSSANFVWKDEQNVETNWGPTSTGGPASTPADQCVFLRGFHMKRSLLWPMRIKAMGRPQDLDEDSDDPPSFASTTNLLGLLSLQAGHVHEKSTPYAPFLDYILANAKCDLAIVHDDDIHPFLTENRLDLPEAITSQLALDAAIVKPKHADEALVTARLINPNPSAAHQSLSAPASSSHRLSEGDQHTLT</sequence>
<keyword evidence="2" id="KW-1185">Reference proteome</keyword>
<dbReference type="Proteomes" id="UP000814033">
    <property type="component" value="Unassembled WGS sequence"/>
</dbReference>
<accession>A0ACB8RXZ7</accession>
<protein>
    <submittedName>
        <fullName evidence="1">Uncharacterized protein</fullName>
    </submittedName>
</protein>
<reference evidence="1" key="2">
    <citation type="journal article" date="2022" name="New Phytol.">
        <title>Evolutionary transition to the ectomycorrhizal habit in the genomes of a hyperdiverse lineage of mushroom-forming fungi.</title>
        <authorList>
            <person name="Looney B."/>
            <person name="Miyauchi S."/>
            <person name="Morin E."/>
            <person name="Drula E."/>
            <person name="Courty P.E."/>
            <person name="Kohler A."/>
            <person name="Kuo A."/>
            <person name="LaButti K."/>
            <person name="Pangilinan J."/>
            <person name="Lipzen A."/>
            <person name="Riley R."/>
            <person name="Andreopoulos W."/>
            <person name="He G."/>
            <person name="Johnson J."/>
            <person name="Nolan M."/>
            <person name="Tritt A."/>
            <person name="Barry K.W."/>
            <person name="Grigoriev I.V."/>
            <person name="Nagy L.G."/>
            <person name="Hibbett D."/>
            <person name="Henrissat B."/>
            <person name="Matheny P.B."/>
            <person name="Labbe J."/>
            <person name="Martin F.M."/>
        </authorList>
    </citation>
    <scope>NUCLEOTIDE SEQUENCE</scope>
    <source>
        <strain evidence="1">FP105234-sp</strain>
    </source>
</reference>
<proteinExistence type="predicted"/>
<gene>
    <name evidence="1" type="ORF">FA95DRAFT_1038458</name>
</gene>
<organism evidence="1 2">
    <name type="scientific">Auriscalpium vulgare</name>
    <dbReference type="NCBI Taxonomy" id="40419"/>
    <lineage>
        <taxon>Eukaryota</taxon>
        <taxon>Fungi</taxon>
        <taxon>Dikarya</taxon>
        <taxon>Basidiomycota</taxon>
        <taxon>Agaricomycotina</taxon>
        <taxon>Agaricomycetes</taxon>
        <taxon>Russulales</taxon>
        <taxon>Auriscalpiaceae</taxon>
        <taxon>Auriscalpium</taxon>
    </lineage>
</organism>
<reference evidence="1" key="1">
    <citation type="submission" date="2021-02" db="EMBL/GenBank/DDBJ databases">
        <authorList>
            <consortium name="DOE Joint Genome Institute"/>
            <person name="Ahrendt S."/>
            <person name="Looney B.P."/>
            <person name="Miyauchi S."/>
            <person name="Morin E."/>
            <person name="Drula E."/>
            <person name="Courty P.E."/>
            <person name="Chicoki N."/>
            <person name="Fauchery L."/>
            <person name="Kohler A."/>
            <person name="Kuo A."/>
            <person name="Labutti K."/>
            <person name="Pangilinan J."/>
            <person name="Lipzen A."/>
            <person name="Riley R."/>
            <person name="Andreopoulos W."/>
            <person name="He G."/>
            <person name="Johnson J."/>
            <person name="Barry K.W."/>
            <person name="Grigoriev I.V."/>
            <person name="Nagy L."/>
            <person name="Hibbett D."/>
            <person name="Henrissat B."/>
            <person name="Matheny P.B."/>
            <person name="Labbe J."/>
            <person name="Martin F."/>
        </authorList>
    </citation>
    <scope>NUCLEOTIDE SEQUENCE</scope>
    <source>
        <strain evidence="1">FP105234-sp</strain>
    </source>
</reference>
<name>A0ACB8RXZ7_9AGAM</name>